<dbReference type="Proteomes" id="UP001526147">
    <property type="component" value="Unassembled WGS sequence"/>
</dbReference>
<evidence type="ECO:0000313" key="2">
    <source>
        <dbReference type="EMBL" id="MCV9888747.1"/>
    </source>
</evidence>
<reference evidence="2 3" key="1">
    <citation type="submission" date="2022-10" db="EMBL/GenBank/DDBJ databases">
        <title>Draft genome assembly of moderately radiation resistant bacterium Metabacillus halosaccharovorans.</title>
        <authorList>
            <person name="Pal S."/>
            <person name="Gopinathan A."/>
        </authorList>
    </citation>
    <scope>NUCLEOTIDE SEQUENCE [LARGE SCALE GENOMIC DNA]</scope>
    <source>
        <strain evidence="2 3">VITHBRA001</strain>
    </source>
</reference>
<keyword evidence="1" id="KW-0812">Transmembrane</keyword>
<evidence type="ECO:0000313" key="3">
    <source>
        <dbReference type="Proteomes" id="UP001526147"/>
    </source>
</evidence>
<dbReference type="EMBL" id="JAOYEY010000051">
    <property type="protein sequence ID" value="MCV9888747.1"/>
    <property type="molecule type" value="Genomic_DNA"/>
</dbReference>
<accession>A0ABT3DQ49</accession>
<dbReference type="RefSeq" id="WP_264144783.1">
    <property type="nucleotide sequence ID" value="NZ_JAOYEY010000051.1"/>
</dbReference>
<comment type="caution">
    <text evidence="2">The sequence shown here is derived from an EMBL/GenBank/DDBJ whole genome shotgun (WGS) entry which is preliminary data.</text>
</comment>
<organism evidence="2 3">
    <name type="scientific">Metabacillus halosaccharovorans</name>
    <dbReference type="NCBI Taxonomy" id="930124"/>
    <lineage>
        <taxon>Bacteria</taxon>
        <taxon>Bacillati</taxon>
        <taxon>Bacillota</taxon>
        <taxon>Bacilli</taxon>
        <taxon>Bacillales</taxon>
        <taxon>Bacillaceae</taxon>
        <taxon>Metabacillus</taxon>
    </lineage>
</organism>
<name>A0ABT3DQ49_9BACI</name>
<evidence type="ECO:0000256" key="1">
    <source>
        <dbReference type="SAM" id="Phobius"/>
    </source>
</evidence>
<dbReference type="InterPro" id="IPR058725">
    <property type="entry name" value="YczF"/>
</dbReference>
<feature type="transmembrane region" description="Helical" evidence="1">
    <location>
        <begin position="45"/>
        <end position="64"/>
    </location>
</feature>
<gene>
    <name evidence="2" type="ORF">OIH86_24125</name>
</gene>
<dbReference type="Pfam" id="PF26310">
    <property type="entry name" value="YczF"/>
    <property type="match status" value="1"/>
</dbReference>
<keyword evidence="1" id="KW-0472">Membrane</keyword>
<sequence>MKVFSVVILVFFLTILTNVAVDLIGGDTMFEALTTPLKTFNIIRAGEYVMLLFLVFIIIGNQIFEYLKNKNQQKT</sequence>
<keyword evidence="3" id="KW-1185">Reference proteome</keyword>
<protein>
    <submittedName>
        <fullName evidence="2">Uncharacterized protein</fullName>
    </submittedName>
</protein>
<keyword evidence="1" id="KW-1133">Transmembrane helix</keyword>
<proteinExistence type="predicted"/>